<feature type="region of interest" description="Disordered" evidence="11">
    <location>
        <begin position="845"/>
        <end position="873"/>
    </location>
</feature>
<dbReference type="PRINTS" id="PR00983">
    <property type="entry name" value="TRNASYNTHCYS"/>
</dbReference>
<evidence type="ECO:0000256" key="6">
    <source>
        <dbReference type="ARBA" id="ARBA00022833"/>
    </source>
</evidence>
<evidence type="ECO:0000313" key="14">
    <source>
        <dbReference type="Proteomes" id="UP001265746"/>
    </source>
</evidence>
<evidence type="ECO:0000256" key="5">
    <source>
        <dbReference type="ARBA" id="ARBA00022741"/>
    </source>
</evidence>
<dbReference type="InterPro" id="IPR009080">
    <property type="entry name" value="tRNAsynth_Ia_anticodon-bd"/>
</dbReference>
<evidence type="ECO:0000256" key="2">
    <source>
        <dbReference type="ARBA" id="ARBA00012832"/>
    </source>
</evidence>
<evidence type="ECO:0000256" key="10">
    <source>
        <dbReference type="ARBA" id="ARBA00031499"/>
    </source>
</evidence>
<dbReference type="InterPro" id="IPR032678">
    <property type="entry name" value="tRNA-synt_1_cat_dom"/>
</dbReference>
<keyword evidence="5" id="KW-0547">Nucleotide-binding</keyword>
<comment type="caution">
    <text evidence="13">The sequence shown here is derived from an EMBL/GenBank/DDBJ whole genome shotgun (WGS) entry which is preliminary data.</text>
</comment>
<dbReference type="GO" id="GO:0005737">
    <property type="term" value="C:cytoplasm"/>
    <property type="evidence" value="ECO:0007669"/>
    <property type="project" value="TreeGrafter"/>
</dbReference>
<evidence type="ECO:0000256" key="3">
    <source>
        <dbReference type="ARBA" id="ARBA00022598"/>
    </source>
</evidence>
<feature type="domain" description="tRNA synthetases class I catalytic" evidence="12">
    <location>
        <begin position="125"/>
        <end position="556"/>
    </location>
</feature>
<comment type="cofactor">
    <cofactor evidence="1">
        <name>Zn(2+)</name>
        <dbReference type="ChEBI" id="CHEBI:29105"/>
    </cofactor>
</comment>
<sequence>MSHVSRCSRSSNSLNILRHSSFPSFGRCPSLFVHSLSLPKNLPSHARTAHLLTRGSQPSNCILSKRNNSISRSSAAKLFLAKMSTKQPTWTPPKPLADSVKLPNLSVYNSLTRKKDKFVPIDPEGKTVLWYTCGPTVYDDAHLGHARNYVSTDVVRRIVRDYFGFNVKFVMNITDIDDKIILRARQQHLLANFRTEHPNVDETAVSTAQAAFTFYLKKNLPLLPAETTPDSYSSETDKAYARVLAGKALAGDNETPGDKEAKLKMHINTARSAATTLQQGSSLAPDQFYDGAEDVLLPYLDSLHGATVDSKDYAIFTKLTKKFEDRFFEDMHALNVLDPEVLTRVTEYVPEIVSFIEKIIANGFGYATSDGSVYFDIAAFEKAGHAYARLEPWSRGDTALQADGEGSLASKTTVKRNDADFALWKASKAGEFSWPSPWGDGRPGWHIECSVMASEVLGEKLDVHSGGVDLRFPHHDNELAQSEAYWNSKEQWSNFFLHMGHLSIAGSKMSKSLKNFTTIRSALAKKEWTYRSLRIAFLLGAWESGIEVTDEILRTTASFEDKMNNFFYKSTDIARNQQNGSSASASKGSEESGNDQKVLAALKKTKQDVDAAFSDSFNTPAAMRAISELVTEFNSAGAVSDETTLTLARWITRILTILGLDAKGDLNDVSRVAWSGVGIPSEAEAFVYPVSQLRDQVRQAARTKDLDHASLVQIAEKVKPTESASSESAKKYEQVFTQFQADVQKLASEKAAASDILALCDQLRDTRLWDLDIYLEDRDPPLPALVRPIDQTIKQAREEREQAAAAKAAQKAKREAEEAEKKRLQDEKAKLSHLEMYKTEEYVEWDENGIPTKDAKGEEVTKSRKKKLQKDWERQKKLHEDWLKRQA</sequence>
<evidence type="ECO:0000313" key="13">
    <source>
        <dbReference type="EMBL" id="KAK2611177.1"/>
    </source>
</evidence>
<keyword evidence="9" id="KW-0030">Aminoacyl-tRNA synthetase</keyword>
<keyword evidence="3" id="KW-0436">Ligase</keyword>
<dbReference type="SUPFAM" id="SSF52374">
    <property type="entry name" value="Nucleotidylyl transferase"/>
    <property type="match status" value="1"/>
</dbReference>
<dbReference type="GO" id="GO:0004817">
    <property type="term" value="F:cysteine-tRNA ligase activity"/>
    <property type="evidence" value="ECO:0007669"/>
    <property type="project" value="UniProtKB-EC"/>
</dbReference>
<evidence type="ECO:0000256" key="7">
    <source>
        <dbReference type="ARBA" id="ARBA00022840"/>
    </source>
</evidence>
<proteinExistence type="inferred from homology"/>
<keyword evidence="4" id="KW-0479">Metal-binding</keyword>
<dbReference type="EMBL" id="JAUJFL010000002">
    <property type="protein sequence ID" value="KAK2611177.1"/>
    <property type="molecule type" value="Genomic_DNA"/>
</dbReference>
<dbReference type="Gene3D" id="3.40.50.620">
    <property type="entry name" value="HUPs"/>
    <property type="match status" value="2"/>
</dbReference>
<dbReference type="NCBIfam" id="TIGR00435">
    <property type="entry name" value="cysS"/>
    <property type="match status" value="1"/>
</dbReference>
<evidence type="ECO:0000256" key="4">
    <source>
        <dbReference type="ARBA" id="ARBA00022723"/>
    </source>
</evidence>
<dbReference type="HAMAP" id="MF_00041">
    <property type="entry name" value="Cys_tRNA_synth"/>
    <property type="match status" value="1"/>
</dbReference>
<evidence type="ECO:0000256" key="11">
    <source>
        <dbReference type="SAM" id="MobiDB-lite"/>
    </source>
</evidence>
<dbReference type="AlphaFoldDB" id="A0AAD9SL72"/>
<dbReference type="PANTHER" id="PTHR10890">
    <property type="entry name" value="CYSTEINYL-TRNA SYNTHETASE"/>
    <property type="match status" value="1"/>
</dbReference>
<dbReference type="InterPro" id="IPR015803">
    <property type="entry name" value="Cys-tRNA-ligase"/>
</dbReference>
<dbReference type="EC" id="6.1.1.16" evidence="2"/>
<evidence type="ECO:0000256" key="9">
    <source>
        <dbReference type="ARBA" id="ARBA00023146"/>
    </source>
</evidence>
<dbReference type="GO" id="GO:0006423">
    <property type="term" value="P:cysteinyl-tRNA aminoacylation"/>
    <property type="evidence" value="ECO:0007669"/>
    <property type="project" value="InterPro"/>
</dbReference>
<evidence type="ECO:0000256" key="8">
    <source>
        <dbReference type="ARBA" id="ARBA00022917"/>
    </source>
</evidence>
<dbReference type="InterPro" id="IPR014729">
    <property type="entry name" value="Rossmann-like_a/b/a_fold"/>
</dbReference>
<protein>
    <recommendedName>
        <fullName evidence="2">cysteine--tRNA ligase</fullName>
        <ecNumber evidence="2">6.1.1.16</ecNumber>
    </recommendedName>
    <alternativeName>
        <fullName evidence="10">Cysteinyl-tRNA synthetase</fullName>
    </alternativeName>
</protein>
<gene>
    <name evidence="13" type="ORF">N8I77_004545</name>
</gene>
<feature type="region of interest" description="Disordered" evidence="11">
    <location>
        <begin position="804"/>
        <end position="830"/>
    </location>
</feature>
<keyword evidence="6" id="KW-0862">Zinc</keyword>
<dbReference type="CDD" id="cd00672">
    <property type="entry name" value="CysRS_core"/>
    <property type="match status" value="1"/>
</dbReference>
<reference evidence="13" key="1">
    <citation type="submission" date="2023-06" db="EMBL/GenBank/DDBJ databases">
        <authorList>
            <person name="Noh H."/>
        </authorList>
    </citation>
    <scope>NUCLEOTIDE SEQUENCE</scope>
    <source>
        <strain evidence="13">DUCC20226</strain>
    </source>
</reference>
<accession>A0AAD9SL72</accession>
<organism evidence="13 14">
    <name type="scientific">Phomopsis amygdali</name>
    <name type="common">Fusicoccum amygdali</name>
    <dbReference type="NCBI Taxonomy" id="1214568"/>
    <lineage>
        <taxon>Eukaryota</taxon>
        <taxon>Fungi</taxon>
        <taxon>Dikarya</taxon>
        <taxon>Ascomycota</taxon>
        <taxon>Pezizomycotina</taxon>
        <taxon>Sordariomycetes</taxon>
        <taxon>Sordariomycetidae</taxon>
        <taxon>Diaporthales</taxon>
        <taxon>Diaporthaceae</taxon>
        <taxon>Diaporthe</taxon>
    </lineage>
</organism>
<feature type="compositionally biased region" description="Basic and acidic residues" evidence="11">
    <location>
        <begin position="812"/>
        <end position="830"/>
    </location>
</feature>
<evidence type="ECO:0000256" key="1">
    <source>
        <dbReference type="ARBA" id="ARBA00001947"/>
    </source>
</evidence>
<keyword evidence="14" id="KW-1185">Reference proteome</keyword>
<evidence type="ECO:0000259" key="12">
    <source>
        <dbReference type="Pfam" id="PF01406"/>
    </source>
</evidence>
<dbReference type="SUPFAM" id="SSF47323">
    <property type="entry name" value="Anticodon-binding domain of a subclass of class I aminoacyl-tRNA synthetases"/>
    <property type="match status" value="1"/>
</dbReference>
<dbReference type="GO" id="GO:0046872">
    <property type="term" value="F:metal ion binding"/>
    <property type="evidence" value="ECO:0007669"/>
    <property type="project" value="UniProtKB-KW"/>
</dbReference>
<name>A0AAD9SL72_PHOAM</name>
<feature type="compositionally biased region" description="Basic and acidic residues" evidence="11">
    <location>
        <begin position="853"/>
        <end position="862"/>
    </location>
</feature>
<dbReference type="Proteomes" id="UP001265746">
    <property type="component" value="Unassembled WGS sequence"/>
</dbReference>
<dbReference type="Pfam" id="PF01406">
    <property type="entry name" value="tRNA-synt_1e"/>
    <property type="match status" value="1"/>
</dbReference>
<keyword evidence="8" id="KW-0648">Protein biosynthesis</keyword>
<dbReference type="PANTHER" id="PTHR10890:SF3">
    <property type="entry name" value="CYSTEINE--TRNA LIGASE, CYTOPLASMIC"/>
    <property type="match status" value="1"/>
</dbReference>
<dbReference type="Gene3D" id="1.20.120.640">
    <property type="entry name" value="Anticodon-binding domain of a subclass of class I aminoacyl-tRNA synthetases"/>
    <property type="match status" value="1"/>
</dbReference>
<dbReference type="GO" id="GO:0005524">
    <property type="term" value="F:ATP binding"/>
    <property type="evidence" value="ECO:0007669"/>
    <property type="project" value="UniProtKB-KW"/>
</dbReference>
<keyword evidence="7" id="KW-0067">ATP-binding</keyword>
<dbReference type="InterPro" id="IPR024909">
    <property type="entry name" value="Cys-tRNA/MSH_ligase"/>
</dbReference>